<comment type="caution">
    <text evidence="3">The sequence shown here is derived from an EMBL/GenBank/DDBJ whole genome shotgun (WGS) entry which is preliminary data.</text>
</comment>
<accession>A0ABP5CCF9</accession>
<feature type="transmembrane region" description="Helical" evidence="1">
    <location>
        <begin position="22"/>
        <end position="42"/>
    </location>
</feature>
<dbReference type="CDD" id="cd09110">
    <property type="entry name" value="PLDc_CLS_1"/>
    <property type="match status" value="1"/>
</dbReference>
<keyword evidence="1" id="KW-0812">Transmembrane</keyword>
<protein>
    <submittedName>
        <fullName evidence="3">Phospholipase D-like domain-containing protein</fullName>
    </submittedName>
</protein>
<reference evidence="4" key="1">
    <citation type="journal article" date="2019" name="Int. J. Syst. Evol. Microbiol.">
        <title>The Global Catalogue of Microorganisms (GCM) 10K type strain sequencing project: providing services to taxonomists for standard genome sequencing and annotation.</title>
        <authorList>
            <consortium name="The Broad Institute Genomics Platform"/>
            <consortium name="The Broad Institute Genome Sequencing Center for Infectious Disease"/>
            <person name="Wu L."/>
            <person name="Ma J."/>
        </authorList>
    </citation>
    <scope>NUCLEOTIDE SEQUENCE [LARGE SCALE GENOMIC DNA]</scope>
    <source>
        <strain evidence="4">JCM 15309</strain>
    </source>
</reference>
<sequence>MTVQRPSLIPVDRLASILRRTLLVFFGVPILLAVVMSLVDAYRSRGRRPKPFPTTPPRTTTVGEGEITTYTFGKDLYADMLAAIEGAQRQILFETYIWKADLTGERFKHALIAAAERGVDVYVIFDSFGNLVVPPRFKRFPSTVKVLRFPVYAAGLRFFDVTRYGRDHRKILVVDDAVGFVGGYNVGSAYASEWRDTHVRITGPGVWDLKRAFADFWNLNRRKRFRSSERPLLLETSSVWEPTIRFHRNVPRLWMFPIRSMYLEAITRASERIYLTTAYFLPDQDFVDALKDAAQRGVDVRILIPLKSNHIVTDWISRGYFSQMLESGVRIFRFTGAMIHAKSATVDGTWVTVGTANIDRLSLTGNYEINVEVIDEAFAAVLEEIFDLDSSNSLELTRNEWEARDVHRKFTEFVLKPLRPLL</sequence>
<evidence type="ECO:0000259" key="2">
    <source>
        <dbReference type="PROSITE" id="PS50035"/>
    </source>
</evidence>
<dbReference type="Gene3D" id="3.30.870.10">
    <property type="entry name" value="Endonuclease Chain A"/>
    <property type="match status" value="2"/>
</dbReference>
<dbReference type="Pfam" id="PF13091">
    <property type="entry name" value="PLDc_2"/>
    <property type="match status" value="2"/>
</dbReference>
<keyword evidence="1" id="KW-0472">Membrane</keyword>
<dbReference type="CDD" id="cd09159">
    <property type="entry name" value="PLDc_ybhO_like_2"/>
    <property type="match status" value="1"/>
</dbReference>
<dbReference type="PANTHER" id="PTHR21248:SF22">
    <property type="entry name" value="PHOSPHOLIPASE D"/>
    <property type="match status" value="1"/>
</dbReference>
<gene>
    <name evidence="3" type="ORF">GCM10009798_19790</name>
</gene>
<feature type="domain" description="PLD phosphodiesterase" evidence="2">
    <location>
        <begin position="335"/>
        <end position="362"/>
    </location>
</feature>
<dbReference type="InterPro" id="IPR001736">
    <property type="entry name" value="PLipase_D/transphosphatidylase"/>
</dbReference>
<feature type="domain" description="PLD phosphodiesterase" evidence="2">
    <location>
        <begin position="163"/>
        <end position="190"/>
    </location>
</feature>
<dbReference type="PANTHER" id="PTHR21248">
    <property type="entry name" value="CARDIOLIPIN SYNTHASE"/>
    <property type="match status" value="1"/>
</dbReference>
<dbReference type="EMBL" id="BAAAPB010000002">
    <property type="protein sequence ID" value="GAA1960244.1"/>
    <property type="molecule type" value="Genomic_DNA"/>
</dbReference>
<evidence type="ECO:0000256" key="1">
    <source>
        <dbReference type="SAM" id="Phobius"/>
    </source>
</evidence>
<dbReference type="PROSITE" id="PS50035">
    <property type="entry name" value="PLD"/>
    <property type="match status" value="2"/>
</dbReference>
<dbReference type="Proteomes" id="UP001500571">
    <property type="component" value="Unassembled WGS sequence"/>
</dbReference>
<dbReference type="InterPro" id="IPR025202">
    <property type="entry name" value="PLD-like_dom"/>
</dbReference>
<proteinExistence type="predicted"/>
<dbReference type="SMART" id="SM00155">
    <property type="entry name" value="PLDc"/>
    <property type="match status" value="2"/>
</dbReference>
<evidence type="ECO:0000313" key="4">
    <source>
        <dbReference type="Proteomes" id="UP001500571"/>
    </source>
</evidence>
<keyword evidence="1" id="KW-1133">Transmembrane helix</keyword>
<organism evidence="3 4">
    <name type="scientific">Nocardioides panacihumi</name>
    <dbReference type="NCBI Taxonomy" id="400774"/>
    <lineage>
        <taxon>Bacteria</taxon>
        <taxon>Bacillati</taxon>
        <taxon>Actinomycetota</taxon>
        <taxon>Actinomycetes</taxon>
        <taxon>Propionibacteriales</taxon>
        <taxon>Nocardioidaceae</taxon>
        <taxon>Nocardioides</taxon>
    </lineage>
</organism>
<keyword evidence="4" id="KW-1185">Reference proteome</keyword>
<name>A0ABP5CCF9_9ACTN</name>
<evidence type="ECO:0000313" key="3">
    <source>
        <dbReference type="EMBL" id="GAA1960244.1"/>
    </source>
</evidence>
<dbReference type="SUPFAM" id="SSF56024">
    <property type="entry name" value="Phospholipase D/nuclease"/>
    <property type="match status" value="2"/>
</dbReference>